<dbReference type="Proteomes" id="UP001177021">
    <property type="component" value="Unassembled WGS sequence"/>
</dbReference>
<proteinExistence type="predicted"/>
<name>A0ACB0LYF4_TRIPR</name>
<comment type="caution">
    <text evidence="1">The sequence shown here is derived from an EMBL/GenBank/DDBJ whole genome shotgun (WGS) entry which is preliminary data.</text>
</comment>
<reference evidence="1" key="1">
    <citation type="submission" date="2023-10" db="EMBL/GenBank/DDBJ databases">
        <authorList>
            <person name="Rodriguez Cubillos JULIANA M."/>
            <person name="De Vega J."/>
        </authorList>
    </citation>
    <scope>NUCLEOTIDE SEQUENCE</scope>
</reference>
<gene>
    <name evidence="1" type="ORF">MILVUS5_LOCUS37474</name>
</gene>
<dbReference type="EMBL" id="CASHSV030000716">
    <property type="protein sequence ID" value="CAJ2674171.1"/>
    <property type="molecule type" value="Genomic_DNA"/>
</dbReference>
<organism evidence="1 2">
    <name type="scientific">Trifolium pratense</name>
    <name type="common">Red clover</name>
    <dbReference type="NCBI Taxonomy" id="57577"/>
    <lineage>
        <taxon>Eukaryota</taxon>
        <taxon>Viridiplantae</taxon>
        <taxon>Streptophyta</taxon>
        <taxon>Embryophyta</taxon>
        <taxon>Tracheophyta</taxon>
        <taxon>Spermatophyta</taxon>
        <taxon>Magnoliopsida</taxon>
        <taxon>eudicotyledons</taxon>
        <taxon>Gunneridae</taxon>
        <taxon>Pentapetalae</taxon>
        <taxon>rosids</taxon>
        <taxon>fabids</taxon>
        <taxon>Fabales</taxon>
        <taxon>Fabaceae</taxon>
        <taxon>Papilionoideae</taxon>
        <taxon>50 kb inversion clade</taxon>
        <taxon>NPAAA clade</taxon>
        <taxon>Hologalegina</taxon>
        <taxon>IRL clade</taxon>
        <taxon>Trifolieae</taxon>
        <taxon>Trifolium</taxon>
    </lineage>
</organism>
<evidence type="ECO:0000313" key="1">
    <source>
        <dbReference type="EMBL" id="CAJ2674171.1"/>
    </source>
</evidence>
<sequence>MPIHCYPEFHRIILQDKKLRIPKKYVEKYWKHLSNPIFLRFPNGVEKKIFWVERNGYICFQKNWKNISKSLKYGYLLTFKYLGGTYFKVKIFAGNALEINYSNIKSIDEDEVVEDEEVIEVSEEECEIVKQPQRTTKSKRKIHMDLDSAQQKFSSGNRRGMFKRVEKCSTSENPFFEIKLRKSYAYGNFMALPSKFSREHLENFVGTATLQVGNVDMAMKVRMKFDYENRRSILSGGWKLFSEKYNLQVKDSCKFVMIQRQPLLFTVIIKRPNLWKNAIE</sequence>
<keyword evidence="2" id="KW-1185">Reference proteome</keyword>
<accession>A0ACB0LYF4</accession>
<evidence type="ECO:0000313" key="2">
    <source>
        <dbReference type="Proteomes" id="UP001177021"/>
    </source>
</evidence>
<protein>
    <submittedName>
        <fullName evidence="1">Uncharacterized protein</fullName>
    </submittedName>
</protein>